<accession>A0A1L7GTP9</accession>
<organism evidence="1 2">
    <name type="scientific">Limosilactobacillus fermentum</name>
    <name type="common">Lactobacillus fermentum</name>
    <dbReference type="NCBI Taxonomy" id="1613"/>
    <lineage>
        <taxon>Bacteria</taxon>
        <taxon>Bacillati</taxon>
        <taxon>Bacillota</taxon>
        <taxon>Bacilli</taxon>
        <taxon>Lactobacillales</taxon>
        <taxon>Lactobacillaceae</taxon>
        <taxon>Limosilactobacillus</taxon>
    </lineage>
</organism>
<dbReference type="AlphaFoldDB" id="A0A1L7GTP9"/>
<dbReference type="EMBL" id="CP019030">
    <property type="protein sequence ID" value="APU45408.1"/>
    <property type="molecule type" value="Genomic_DNA"/>
</dbReference>
<sequence length="172" mass="19611">MELFPQIDKQATIDRVRHFFWDDDRFEGICLRAGNYGLRSPTIDITGVKGSSAFNSTDDRLADIADCLHAICAVHEAIQSCRYSSRVILKERFLPGFRDRMYVKELAPKLGRYSDDGYKALEERACLDFADIIEPKCAVYRVDRQLIPDFHVYFKSGMNQESNGDQAGTTRG</sequence>
<evidence type="ECO:0000313" key="2">
    <source>
        <dbReference type="Proteomes" id="UP000185427"/>
    </source>
</evidence>
<evidence type="ECO:0008006" key="3">
    <source>
        <dbReference type="Google" id="ProtNLM"/>
    </source>
</evidence>
<gene>
    <name evidence="1" type="ORF">BUW47_02650</name>
</gene>
<evidence type="ECO:0000313" key="1">
    <source>
        <dbReference type="EMBL" id="APU45408.1"/>
    </source>
</evidence>
<dbReference type="Proteomes" id="UP000185427">
    <property type="component" value="Chromosome"/>
</dbReference>
<reference evidence="1 2" key="1">
    <citation type="submission" date="2016-12" db="EMBL/GenBank/DDBJ databases">
        <title>Complete Genome Sequence of Lactobacillus fermentum Strain SNUV175, a Probiotic for Treatment of Bacterial Vaginosis.</title>
        <authorList>
            <person name="Lee S."/>
            <person name="You H.J."/>
            <person name="Kwon B."/>
            <person name="Ko G."/>
        </authorList>
    </citation>
    <scope>NUCLEOTIDE SEQUENCE [LARGE SCALE GENOMIC DNA]</scope>
    <source>
        <strain evidence="1 2">SNUV175</strain>
    </source>
</reference>
<protein>
    <recommendedName>
        <fullName evidence="3">ArpU family transcriptional regulator</fullName>
    </recommendedName>
</protein>
<proteinExistence type="predicted"/>
<dbReference type="RefSeq" id="WP_075667199.1">
    <property type="nucleotide sequence ID" value="NZ_CP019030.1"/>
</dbReference>
<name>A0A1L7GTP9_LIMFE</name>
<dbReference type="OrthoDB" id="2146126at2"/>